<protein>
    <recommendedName>
        <fullName evidence="1">F-box domain-containing protein</fullName>
    </recommendedName>
</protein>
<evidence type="ECO:0000313" key="3">
    <source>
        <dbReference type="Proteomes" id="UP000814176"/>
    </source>
</evidence>
<dbReference type="InterPro" id="IPR001810">
    <property type="entry name" value="F-box_dom"/>
</dbReference>
<dbReference type="SUPFAM" id="SSF81383">
    <property type="entry name" value="F-box domain"/>
    <property type="match status" value="1"/>
</dbReference>
<evidence type="ECO:0000313" key="2">
    <source>
        <dbReference type="EMBL" id="KAH9836633.1"/>
    </source>
</evidence>
<dbReference type="GeneID" id="72004492"/>
<dbReference type="Gene3D" id="1.20.1280.50">
    <property type="match status" value="1"/>
</dbReference>
<reference evidence="2 3" key="1">
    <citation type="journal article" date="2021" name="Environ. Microbiol.">
        <title>Gene family expansions and transcriptome signatures uncover fungal adaptations to wood decay.</title>
        <authorList>
            <person name="Hage H."/>
            <person name="Miyauchi S."/>
            <person name="Viragh M."/>
            <person name="Drula E."/>
            <person name="Min B."/>
            <person name="Chaduli D."/>
            <person name="Navarro D."/>
            <person name="Favel A."/>
            <person name="Norest M."/>
            <person name="Lesage-Meessen L."/>
            <person name="Balint B."/>
            <person name="Merenyi Z."/>
            <person name="de Eugenio L."/>
            <person name="Morin E."/>
            <person name="Martinez A.T."/>
            <person name="Baldrian P."/>
            <person name="Stursova M."/>
            <person name="Martinez M.J."/>
            <person name="Novotny C."/>
            <person name="Magnuson J.K."/>
            <person name="Spatafora J.W."/>
            <person name="Maurice S."/>
            <person name="Pangilinan J."/>
            <person name="Andreopoulos W."/>
            <person name="LaButti K."/>
            <person name="Hundley H."/>
            <person name="Na H."/>
            <person name="Kuo A."/>
            <person name="Barry K."/>
            <person name="Lipzen A."/>
            <person name="Henrissat B."/>
            <person name="Riley R."/>
            <person name="Ahrendt S."/>
            <person name="Nagy L.G."/>
            <person name="Grigoriev I.V."/>
            <person name="Martin F."/>
            <person name="Rosso M.N."/>
        </authorList>
    </citation>
    <scope>NUCLEOTIDE SEQUENCE [LARGE SCALE GENOMIC DNA]</scope>
    <source>
        <strain evidence="2 3">CIRM-BRFM 1785</strain>
    </source>
</reference>
<gene>
    <name evidence="2" type="ORF">C8Q71DRAFT_758884</name>
</gene>
<keyword evidence="3" id="KW-1185">Reference proteome</keyword>
<sequence>MVSIGHFAEYTTQQLVDVVVDRIEQEVWSMSQVTLEDIDASLTSLRASIRRVRNARCPINTLPTEILSTIFRHTPIIEYTHTNVRGVFDSGILRRGSVVKVTHVCRFWREIALSMPTLWNRIDDSSPGTQHMFFERSVSAALGIRLIGTPSDFMKTLMLSDSHRFRELHWDVTSTESGRNHATFPVPNLEVLTLRGWGESRNGLLIMSGEPLTVFQGEAPRLRVLSLDKLDYIPSDRFPCLTSLHIRTCFTPTILLGLKHILRYSTLLEDIYLEDFSEEDWDEDEARQLPFMNTLDLAHLDRSRRVVFDNLSASAINWILSCVVLSPQVAIRISCYTHWPYILSIKLLDLLMVNGLTRLSILSDSKDEAVLTAVDSRTGLQLYLTPDPACDGGITSPLKISDFIPTQQIREFWIGLVWNPARPDTPDPLHLRRLLRELSALELLIVRDNCIRPVAEALTPSYCPAEWHGFPCCRLRTLQVIIYCDETAWSVLEVLSVAQLSSVDVVIAYHPRGEHFEPDPEPDDATRLESNLNTVVYKHCAVDPRMELPALCMSTGFEEWSFFKFMDFNLSSPS</sequence>
<organism evidence="2 3">
    <name type="scientific">Rhodofomes roseus</name>
    <dbReference type="NCBI Taxonomy" id="34475"/>
    <lineage>
        <taxon>Eukaryota</taxon>
        <taxon>Fungi</taxon>
        <taxon>Dikarya</taxon>
        <taxon>Basidiomycota</taxon>
        <taxon>Agaricomycotina</taxon>
        <taxon>Agaricomycetes</taxon>
        <taxon>Polyporales</taxon>
        <taxon>Rhodofomes</taxon>
    </lineage>
</organism>
<dbReference type="Proteomes" id="UP000814176">
    <property type="component" value="Unassembled WGS sequence"/>
</dbReference>
<dbReference type="InterPro" id="IPR036047">
    <property type="entry name" value="F-box-like_dom_sf"/>
</dbReference>
<dbReference type="EMBL" id="JADCUA010000010">
    <property type="protein sequence ID" value="KAH9836633.1"/>
    <property type="molecule type" value="Genomic_DNA"/>
</dbReference>
<dbReference type="RefSeq" id="XP_047778871.1">
    <property type="nucleotide sequence ID" value="XM_047923760.1"/>
</dbReference>
<evidence type="ECO:0000259" key="1">
    <source>
        <dbReference type="Pfam" id="PF12937"/>
    </source>
</evidence>
<proteinExistence type="predicted"/>
<accession>A0ABQ8KFS1</accession>
<dbReference type="Pfam" id="PF12937">
    <property type="entry name" value="F-box-like"/>
    <property type="match status" value="1"/>
</dbReference>
<comment type="caution">
    <text evidence="2">The sequence shown here is derived from an EMBL/GenBank/DDBJ whole genome shotgun (WGS) entry which is preliminary data.</text>
</comment>
<feature type="domain" description="F-box" evidence="1">
    <location>
        <begin position="59"/>
        <end position="123"/>
    </location>
</feature>
<name>A0ABQ8KFS1_9APHY</name>